<dbReference type="EMBL" id="GBXM01100339">
    <property type="protein sequence ID" value="JAH08238.1"/>
    <property type="molecule type" value="Transcribed_RNA"/>
</dbReference>
<dbReference type="AlphaFoldDB" id="A0A0E9PWL6"/>
<organism evidence="2">
    <name type="scientific">Anguilla anguilla</name>
    <name type="common">European freshwater eel</name>
    <name type="synonym">Muraena anguilla</name>
    <dbReference type="NCBI Taxonomy" id="7936"/>
    <lineage>
        <taxon>Eukaryota</taxon>
        <taxon>Metazoa</taxon>
        <taxon>Chordata</taxon>
        <taxon>Craniata</taxon>
        <taxon>Vertebrata</taxon>
        <taxon>Euteleostomi</taxon>
        <taxon>Actinopterygii</taxon>
        <taxon>Neopterygii</taxon>
        <taxon>Teleostei</taxon>
        <taxon>Anguilliformes</taxon>
        <taxon>Anguillidae</taxon>
        <taxon>Anguilla</taxon>
    </lineage>
</organism>
<accession>A0A0E9PWL6</accession>
<protein>
    <submittedName>
        <fullName evidence="2">Uncharacterized protein</fullName>
    </submittedName>
</protein>
<name>A0A0E9PWL6_ANGAN</name>
<evidence type="ECO:0000313" key="2">
    <source>
        <dbReference type="EMBL" id="JAH08238.1"/>
    </source>
</evidence>
<evidence type="ECO:0000256" key="1">
    <source>
        <dbReference type="SAM" id="MobiDB-lite"/>
    </source>
</evidence>
<sequence>MKSEQRERQHGVLHTDQVLTPR</sequence>
<reference evidence="2" key="2">
    <citation type="journal article" date="2015" name="Fish Shellfish Immunol.">
        <title>Early steps in the European eel (Anguilla anguilla)-Vibrio vulnificus interaction in the gills: Role of the RtxA13 toxin.</title>
        <authorList>
            <person name="Callol A."/>
            <person name="Pajuelo D."/>
            <person name="Ebbesson L."/>
            <person name="Teles M."/>
            <person name="MacKenzie S."/>
            <person name="Amaro C."/>
        </authorList>
    </citation>
    <scope>NUCLEOTIDE SEQUENCE</scope>
</reference>
<feature type="region of interest" description="Disordered" evidence="1">
    <location>
        <begin position="1"/>
        <end position="22"/>
    </location>
</feature>
<reference evidence="2" key="1">
    <citation type="submission" date="2014-11" db="EMBL/GenBank/DDBJ databases">
        <authorList>
            <person name="Amaro Gonzalez C."/>
        </authorList>
    </citation>
    <scope>NUCLEOTIDE SEQUENCE</scope>
</reference>
<proteinExistence type="predicted"/>
<feature type="compositionally biased region" description="Basic and acidic residues" evidence="1">
    <location>
        <begin position="1"/>
        <end position="10"/>
    </location>
</feature>